<proteinExistence type="predicted"/>
<evidence type="ECO:0000313" key="1">
    <source>
        <dbReference type="EMBL" id="GEA38538.1"/>
    </source>
</evidence>
<accession>A0A829WAY2</accession>
<evidence type="ECO:0000313" key="2">
    <source>
        <dbReference type="Proteomes" id="UP000315200"/>
    </source>
</evidence>
<dbReference type="GeneID" id="97209352"/>
<dbReference type="AlphaFoldDB" id="A0A829WAY2"/>
<comment type="caution">
    <text evidence="1">The sequence shown here is derived from an EMBL/GenBank/DDBJ whole genome shotgun (WGS) entry which is preliminary data.</text>
</comment>
<dbReference type="EMBL" id="BJLB01000001">
    <property type="protein sequence ID" value="GEA38538.1"/>
    <property type="molecule type" value="Genomic_DNA"/>
</dbReference>
<protein>
    <submittedName>
        <fullName evidence="1">Uncharacterized protein</fullName>
    </submittedName>
</protein>
<reference evidence="1 2" key="1">
    <citation type="submission" date="2019-06" db="EMBL/GenBank/DDBJ databases">
        <title>Draft genome sequence of [Clostridium] clostridioforme NBRC 113352.</title>
        <authorList>
            <person name="Miura T."/>
            <person name="Furukawa M."/>
            <person name="Shimamura M."/>
            <person name="Ohyama Y."/>
            <person name="Yamazoe A."/>
            <person name="Kawasaki H."/>
        </authorList>
    </citation>
    <scope>NUCLEOTIDE SEQUENCE [LARGE SCALE GENOMIC DNA]</scope>
    <source>
        <strain evidence="1 2">NBRC 113352</strain>
    </source>
</reference>
<dbReference type="Proteomes" id="UP000315200">
    <property type="component" value="Unassembled WGS sequence"/>
</dbReference>
<sequence length="228" mass="26180">MKHDISPELAAAFTKRAAALGFEIRTAFANSDKKLCLIAYQGQTEVCQFELYGGMRYFPDNPLVVERKQLNALLLDMKQAHDLYADARPFVLRGIHKEDGYRLISEFGDTVLAARMGKDNEVRFTTWQYDYDRIGVHRGNYYETNYEGAKLDFAVRAGLIDKKQLFTKDELVALHDACVFRGRNDDEIIYEDGRKLQAVMEKVEDNIPDLIFVREQPEQEDGLGIQPD</sequence>
<name>A0A829WAY2_9FIRM</name>
<organism evidence="1 2">
    <name type="scientific">Enterocloster clostridioformis</name>
    <dbReference type="NCBI Taxonomy" id="1531"/>
    <lineage>
        <taxon>Bacteria</taxon>
        <taxon>Bacillati</taxon>
        <taxon>Bacillota</taxon>
        <taxon>Clostridia</taxon>
        <taxon>Lachnospirales</taxon>
        <taxon>Lachnospiraceae</taxon>
        <taxon>Enterocloster</taxon>
    </lineage>
</organism>
<gene>
    <name evidence="1" type="ORF">Ccl03g_42510</name>
</gene>
<dbReference type="RefSeq" id="WP_141267770.1">
    <property type="nucleotide sequence ID" value="NZ_AP031445.1"/>
</dbReference>